<name>A0ABR0PC41_GOSAR</name>
<comment type="caution">
    <text evidence="1">The sequence shown here is derived from an EMBL/GenBank/DDBJ whole genome shotgun (WGS) entry which is preliminary data.</text>
</comment>
<keyword evidence="2" id="KW-1185">Reference proteome</keyword>
<dbReference type="EMBL" id="JARKNE010000007">
    <property type="protein sequence ID" value="KAK5818788.1"/>
    <property type="molecule type" value="Genomic_DNA"/>
</dbReference>
<sequence>MDGLEVDSNGFVLGECAQAVTGMRITDMVEVKTGILAFNHAAGLGFFKIVVDGVIGLH</sequence>
<reference evidence="1 2" key="1">
    <citation type="submission" date="2023-03" db="EMBL/GenBank/DDBJ databases">
        <title>WGS of Gossypium arboreum.</title>
        <authorList>
            <person name="Yu D."/>
        </authorList>
    </citation>
    <scope>NUCLEOTIDE SEQUENCE [LARGE SCALE GENOMIC DNA]</scope>
    <source>
        <tissue evidence="1">Leaf</tissue>
    </source>
</reference>
<protein>
    <submittedName>
        <fullName evidence="1">Uncharacterized protein</fullName>
    </submittedName>
</protein>
<accession>A0ABR0PC41</accession>
<dbReference type="Proteomes" id="UP001358586">
    <property type="component" value="Chromosome 7"/>
</dbReference>
<evidence type="ECO:0000313" key="2">
    <source>
        <dbReference type="Proteomes" id="UP001358586"/>
    </source>
</evidence>
<evidence type="ECO:0000313" key="1">
    <source>
        <dbReference type="EMBL" id="KAK5818788.1"/>
    </source>
</evidence>
<organism evidence="1 2">
    <name type="scientific">Gossypium arboreum</name>
    <name type="common">Tree cotton</name>
    <name type="synonym">Gossypium nanking</name>
    <dbReference type="NCBI Taxonomy" id="29729"/>
    <lineage>
        <taxon>Eukaryota</taxon>
        <taxon>Viridiplantae</taxon>
        <taxon>Streptophyta</taxon>
        <taxon>Embryophyta</taxon>
        <taxon>Tracheophyta</taxon>
        <taxon>Spermatophyta</taxon>
        <taxon>Magnoliopsida</taxon>
        <taxon>eudicotyledons</taxon>
        <taxon>Gunneridae</taxon>
        <taxon>Pentapetalae</taxon>
        <taxon>rosids</taxon>
        <taxon>malvids</taxon>
        <taxon>Malvales</taxon>
        <taxon>Malvaceae</taxon>
        <taxon>Malvoideae</taxon>
        <taxon>Gossypium</taxon>
    </lineage>
</organism>
<gene>
    <name evidence="1" type="ORF">PVK06_023733</name>
</gene>
<proteinExistence type="predicted"/>